<dbReference type="PANTHER" id="PTHR19303">
    <property type="entry name" value="TRANSPOSON"/>
    <property type="match status" value="1"/>
</dbReference>
<dbReference type="InterPro" id="IPR050863">
    <property type="entry name" value="CenT-Element_Derived"/>
</dbReference>
<protein>
    <recommendedName>
        <fullName evidence="1">DDE-1 domain-containing protein</fullName>
    </recommendedName>
</protein>
<feature type="domain" description="DDE-1" evidence="1">
    <location>
        <begin position="2"/>
        <end position="108"/>
    </location>
</feature>
<dbReference type="EMBL" id="JAWDGP010001077">
    <property type="protein sequence ID" value="KAK3795243.1"/>
    <property type="molecule type" value="Genomic_DNA"/>
</dbReference>
<evidence type="ECO:0000313" key="2">
    <source>
        <dbReference type="EMBL" id="KAK3795243.1"/>
    </source>
</evidence>
<dbReference type="GO" id="GO:0003677">
    <property type="term" value="F:DNA binding"/>
    <property type="evidence" value="ECO:0007669"/>
    <property type="project" value="TreeGrafter"/>
</dbReference>
<dbReference type="PANTHER" id="PTHR19303:SF73">
    <property type="entry name" value="PROTEIN PDC2"/>
    <property type="match status" value="1"/>
</dbReference>
<sequence>MDGIDKLPPLIIGKSKNLRSSNMGRLQECYKSNKRAWMTSQLFEEWLNKLDKQFSTRKRKIAMVIAMVVDTCPPHPKMDDLKAIGLIFLPPQHHKHLTALRTGHNKSLQANLQEADGAQLPASCRGAVEGQEKV</sequence>
<accession>A0AAE1AWK3</accession>
<dbReference type="InterPro" id="IPR004875">
    <property type="entry name" value="DDE_SF_endonuclease_dom"/>
</dbReference>
<evidence type="ECO:0000313" key="3">
    <source>
        <dbReference type="Proteomes" id="UP001283361"/>
    </source>
</evidence>
<dbReference type="GO" id="GO:0005634">
    <property type="term" value="C:nucleus"/>
    <property type="evidence" value="ECO:0007669"/>
    <property type="project" value="TreeGrafter"/>
</dbReference>
<dbReference type="Proteomes" id="UP001283361">
    <property type="component" value="Unassembled WGS sequence"/>
</dbReference>
<dbReference type="AlphaFoldDB" id="A0AAE1AWK3"/>
<name>A0AAE1AWK3_9GAST</name>
<comment type="caution">
    <text evidence="2">The sequence shown here is derived from an EMBL/GenBank/DDBJ whole genome shotgun (WGS) entry which is preliminary data.</text>
</comment>
<evidence type="ECO:0000259" key="1">
    <source>
        <dbReference type="Pfam" id="PF03184"/>
    </source>
</evidence>
<reference evidence="2" key="1">
    <citation type="journal article" date="2023" name="G3 (Bethesda)">
        <title>A reference genome for the long-term kleptoplast-retaining sea slug Elysia crispata morphotype clarki.</title>
        <authorList>
            <person name="Eastman K.E."/>
            <person name="Pendleton A.L."/>
            <person name="Shaikh M.A."/>
            <person name="Suttiyut T."/>
            <person name="Ogas R."/>
            <person name="Tomko P."/>
            <person name="Gavelis G."/>
            <person name="Widhalm J.R."/>
            <person name="Wisecaver J.H."/>
        </authorList>
    </citation>
    <scope>NUCLEOTIDE SEQUENCE</scope>
    <source>
        <strain evidence="2">ECLA1</strain>
    </source>
</reference>
<organism evidence="2 3">
    <name type="scientific">Elysia crispata</name>
    <name type="common">lettuce slug</name>
    <dbReference type="NCBI Taxonomy" id="231223"/>
    <lineage>
        <taxon>Eukaryota</taxon>
        <taxon>Metazoa</taxon>
        <taxon>Spiralia</taxon>
        <taxon>Lophotrochozoa</taxon>
        <taxon>Mollusca</taxon>
        <taxon>Gastropoda</taxon>
        <taxon>Heterobranchia</taxon>
        <taxon>Euthyneura</taxon>
        <taxon>Panpulmonata</taxon>
        <taxon>Sacoglossa</taxon>
        <taxon>Placobranchoidea</taxon>
        <taxon>Plakobranchidae</taxon>
        <taxon>Elysia</taxon>
    </lineage>
</organism>
<proteinExistence type="predicted"/>
<gene>
    <name evidence="2" type="ORF">RRG08_056302</name>
</gene>
<dbReference type="Pfam" id="PF03184">
    <property type="entry name" value="DDE_1"/>
    <property type="match status" value="1"/>
</dbReference>
<keyword evidence="3" id="KW-1185">Reference proteome</keyword>